<feature type="transmembrane region" description="Helical" evidence="7">
    <location>
        <begin position="129"/>
        <end position="148"/>
    </location>
</feature>
<evidence type="ECO:0000313" key="9">
    <source>
        <dbReference type="Proteomes" id="UP001590950"/>
    </source>
</evidence>
<keyword evidence="3 7" id="KW-0812">Transmembrane</keyword>
<feature type="transmembrane region" description="Helical" evidence="7">
    <location>
        <begin position="169"/>
        <end position="190"/>
    </location>
</feature>
<feature type="transmembrane region" description="Helical" evidence="7">
    <location>
        <begin position="58"/>
        <end position="79"/>
    </location>
</feature>
<dbReference type="SUPFAM" id="SSF103473">
    <property type="entry name" value="MFS general substrate transporter"/>
    <property type="match status" value="1"/>
</dbReference>
<keyword evidence="9" id="KW-1185">Reference proteome</keyword>
<gene>
    <name evidence="8" type="ORF">N7G274_007140</name>
</gene>
<feature type="transmembrane region" description="Helical" evidence="7">
    <location>
        <begin position="21"/>
        <end position="38"/>
    </location>
</feature>
<evidence type="ECO:0000256" key="6">
    <source>
        <dbReference type="SAM" id="MobiDB-lite"/>
    </source>
</evidence>
<dbReference type="PANTHER" id="PTHR19432">
    <property type="entry name" value="SUGAR TRANSPORTER"/>
    <property type="match status" value="1"/>
</dbReference>
<sequence>MAKDVSWTGCAHIKGSTKSQRMAMLTFCLIGLQFTWGVEMTYFTPHLLQLGLAKSQTSLVWIAPPLSGLIVQPIVGTISDSSRLRWGRRRPYMLSCSIAVAACLCTLAWSSEVVGVFARDEKMADKLNVALAIFCIYAVDFAINAVQATARSLIVDTLPESQQQLGSAWAGRMLGLGHVSGYFIGTVNLMKYFGTWLGGSQFKQMCMIASTTIISCTAITCYCVEERVLVSKHIEDGRSRIWKVFTTIIATTLHLPNKIRAVCWITFWSWIGWSPFFVYGTTWVGETYYRQDARKAHELDISKDVVGDIARKGSLALVLFSLISFAGSVFLPWVVESPSDNDVQSTRGVTGRLNPVRSLLQKYQMAITTAWGLSQMAFAFSMILAPFSKSFLFSTTLIAFCGIPWAMYGWAPLAILGEEINKLEDPQRSQPSSPIDRDDDSELTSLQPNPEHVMAATSTTQDEEDAVSPTAGIYLGIWNIFATIPQFLATFIAMITFSILEPGKSPELSKGGGGKEDNTSKKPASGLSGTAVCLAIGAVCSFVAAVRTFRLRRT</sequence>
<evidence type="ECO:0000256" key="7">
    <source>
        <dbReference type="SAM" id="Phobius"/>
    </source>
</evidence>
<feature type="transmembrane region" description="Helical" evidence="7">
    <location>
        <begin position="477"/>
        <end position="500"/>
    </location>
</feature>
<feature type="transmembrane region" description="Helical" evidence="7">
    <location>
        <begin position="363"/>
        <end position="384"/>
    </location>
</feature>
<comment type="caution">
    <text evidence="8">The sequence shown here is derived from an EMBL/GenBank/DDBJ whole genome shotgun (WGS) entry which is preliminary data.</text>
</comment>
<proteinExistence type="predicted"/>
<dbReference type="PANTHER" id="PTHR19432:SF76">
    <property type="entry name" value="TRANSPORTER, PUTATIVE (EUROFUNG)-RELATED"/>
    <property type="match status" value="1"/>
</dbReference>
<evidence type="ECO:0000256" key="4">
    <source>
        <dbReference type="ARBA" id="ARBA00022989"/>
    </source>
</evidence>
<keyword evidence="2" id="KW-0813">Transport</keyword>
<feature type="transmembrane region" description="Helical" evidence="7">
    <location>
        <begin position="391"/>
        <end position="411"/>
    </location>
</feature>
<evidence type="ECO:0000256" key="1">
    <source>
        <dbReference type="ARBA" id="ARBA00004141"/>
    </source>
</evidence>
<dbReference type="Gene3D" id="1.20.1250.20">
    <property type="entry name" value="MFS general substrate transporter like domains"/>
    <property type="match status" value="1"/>
</dbReference>
<dbReference type="Proteomes" id="UP001590950">
    <property type="component" value="Unassembled WGS sequence"/>
</dbReference>
<keyword evidence="5 7" id="KW-0472">Membrane</keyword>
<feature type="transmembrane region" description="Helical" evidence="7">
    <location>
        <begin position="202"/>
        <end position="224"/>
    </location>
</feature>
<evidence type="ECO:0000313" key="8">
    <source>
        <dbReference type="EMBL" id="KAL2040237.1"/>
    </source>
</evidence>
<reference evidence="8 9" key="1">
    <citation type="submission" date="2024-09" db="EMBL/GenBank/DDBJ databases">
        <title>Rethinking Asexuality: The Enigmatic Case of Functional Sexual Genes in Lepraria (Stereocaulaceae).</title>
        <authorList>
            <person name="Doellman M."/>
            <person name="Sun Y."/>
            <person name="Barcenas-Pena A."/>
            <person name="Lumbsch H.T."/>
            <person name="Grewe F."/>
        </authorList>
    </citation>
    <scope>NUCLEOTIDE SEQUENCE [LARGE SCALE GENOMIC DNA]</scope>
    <source>
        <strain evidence="8 9">Mercado 3170</strain>
    </source>
</reference>
<feature type="transmembrane region" description="Helical" evidence="7">
    <location>
        <begin position="524"/>
        <end position="546"/>
    </location>
</feature>
<feature type="region of interest" description="Disordered" evidence="6">
    <location>
        <begin position="424"/>
        <end position="450"/>
    </location>
</feature>
<organism evidence="8 9">
    <name type="scientific">Stereocaulon virgatum</name>
    <dbReference type="NCBI Taxonomy" id="373712"/>
    <lineage>
        <taxon>Eukaryota</taxon>
        <taxon>Fungi</taxon>
        <taxon>Dikarya</taxon>
        <taxon>Ascomycota</taxon>
        <taxon>Pezizomycotina</taxon>
        <taxon>Lecanoromycetes</taxon>
        <taxon>OSLEUM clade</taxon>
        <taxon>Lecanoromycetidae</taxon>
        <taxon>Lecanorales</taxon>
        <taxon>Lecanorineae</taxon>
        <taxon>Stereocaulaceae</taxon>
        <taxon>Stereocaulon</taxon>
    </lineage>
</organism>
<evidence type="ECO:0008006" key="10">
    <source>
        <dbReference type="Google" id="ProtNLM"/>
    </source>
</evidence>
<dbReference type="InterPro" id="IPR036259">
    <property type="entry name" value="MFS_trans_sf"/>
</dbReference>
<name>A0ABR4A2R7_9LECA</name>
<evidence type="ECO:0000256" key="2">
    <source>
        <dbReference type="ARBA" id="ARBA00022448"/>
    </source>
</evidence>
<evidence type="ECO:0000256" key="3">
    <source>
        <dbReference type="ARBA" id="ARBA00022692"/>
    </source>
</evidence>
<dbReference type="EMBL" id="JBEFKJ010000022">
    <property type="protein sequence ID" value="KAL2040237.1"/>
    <property type="molecule type" value="Genomic_DNA"/>
</dbReference>
<protein>
    <recommendedName>
        <fullName evidence="10">Sucrose transporter</fullName>
    </recommendedName>
</protein>
<feature type="transmembrane region" description="Helical" evidence="7">
    <location>
        <begin position="315"/>
        <end position="335"/>
    </location>
</feature>
<dbReference type="Pfam" id="PF13347">
    <property type="entry name" value="MFS_2"/>
    <property type="match status" value="1"/>
</dbReference>
<keyword evidence="4 7" id="KW-1133">Transmembrane helix</keyword>
<feature type="transmembrane region" description="Helical" evidence="7">
    <location>
        <begin position="91"/>
        <end position="109"/>
    </location>
</feature>
<accession>A0ABR4A2R7</accession>
<evidence type="ECO:0000256" key="5">
    <source>
        <dbReference type="ARBA" id="ARBA00023136"/>
    </source>
</evidence>
<comment type="subcellular location">
    <subcellularLocation>
        <location evidence="1">Membrane</location>
        <topology evidence="1">Multi-pass membrane protein</topology>
    </subcellularLocation>
</comment>